<sequence>MTTALSLALSTQHFVQGKPQAREPQVPCFFIFGDSVSDNGNNNLLPTFAKVNYSPYGVDFPQGPTGRFCNGRNIVDVLAELLGFENYIPPFAYANGSEIVKGVNYASGAAGIRKESGRQLGARISMGEQLKNHRTSVLRIIDILGERSLAKKHLSKCLYSVGMGSNDYINNYFLPQYYQTSKKYTLEEYAEVLIKQYTQQILRLRNYGARKVSLVGLGLIGCTPDAIKTYGTNGSSCVEKLNNASQQFNQKLVALVDELNTNFTDSKFIYVNSYEMGSGDPTLVGFKVLDAGCCEVDQYGQCAPNKTHARIGLIMFSGTDFILWKDAIQAELNSLEKRSVFGHIIPTPPNVNPVGYKWVFTRKRNEKNEISRYKARLVAQGFSQRPGIDYMETYSPVMDTITFRYLITRYSSAPTWRHWTGIKHVLRYLRGTTDMGLFYSSESTNAQSIIGYADAGYLSDPHQGRSQTGYIALGFILIVVLVVSISQSRLVNGAPQVPCFFIFGDSLADNGNNNNLLSFANANYQPYGIDFPIGQTGRFCNGRTTVDILGFSQDILKGLNYASGSAGIRAETGFQVGARISLDQQLQNHQVTVSRIASTLGNNQSALQYLNKCLYSVGMGSNDYINNYFLPQFYDTSRIYNHEQYATVLIHQYSRQIALVQEWSEEGGLDWIGSNWLHPNAISTFGTKGSACVDNINSAVQLFNQKLLALVNQLNANLTDAKFIYVNSFGMASGDPAAAGFKVVNAGCCPVNKFGQCAADQTPCQNRSEYAFWDGFHPTEALNQITARRTYTEFDPSDTYPVRISIMAKVPTILFMMVVVLVDPIHGAPQVPCFFIFGDSLVDNGNNNNLLSRAKVNYQPYGLIFSLDQPEAQLLVLRISSHHLQLAIRVQIFKRSELCICAAGIRSKLGGHISLDQQLLNHQVTAISTASYWNRNGQNDYINNYFKPQFYPTSRIYTLEQYTTVLIEQFSRQIMVINFVRQVWSKEGGLGWAGTYRLHPNAISTFGTNGSACVDKLNTAAQMFNQKLVSLVDQLNANLRDAKFIYVNSFGMGSGDPAAAGFKVVNVGCCPVNDIGQCAAGQTPCQNRSECVFWDGFHPTEALNQITAIRTYTAFDPSDAYPMDIIIWTLMIVVLVVFISQSCVHGESRVPCFFIFGDSLADNGNNHHLKTPAKANYLPYGIDFPKGPTGRFTNGRTFVDIVAELLGFENPIPCFATTRQPKDMVRGLNYASGSAGLRDETGTHMGANVNLNKQLLNHKVTVKHIASVMGHKQSSNKHYLNKCLYSVGMGSNDYMNNYFQPKFYPTSTKYNPEQYATLLIKQYSRQIKTLYMYGARKVALVGLGQVGCAPYSISTGTNGSACVDKMNDAVQFFNEKLKSLVDQLNTNLTDAKFIYVNTYGMSGRSADRTTTGLKVSDVNCCPVNEIGQCVPSAAPCKNRSEHMFWDLFHPTEMANLVTARRAYNSSNQWFKMILGVLVVSILLSQYSCVYGEAPQVPCFFIFGDSLVDSGNNNYLPTLAKVNYLPYGVDFPIGATGRFCNGRTSVDILAELLGFKKPIPPFATTWGLVILRGLNYASGAAGIRAESGTEMGVNVNLEQQLRNHHVTVLRIASILRHKALALKYLLNKCFYFMGIGNNDYINNYFQTQHFNTSRIYTLDQYASVLIEQYSQQIMTLYRYGARKVALVGVAPIGNATEPFNEKLRALVDKLNADLEDAQFIYVPNISCCAVNELGLCNPFEPVCQNRSDYALWDSFHPTEAANIASAGRAYSSQDPSDTYPMDISHLVQLSL</sequence>
<gene>
    <name evidence="9" type="ORF">Prudu_011174</name>
</gene>
<dbReference type="GO" id="GO:0005576">
    <property type="term" value="C:extracellular region"/>
    <property type="evidence" value="ECO:0007669"/>
    <property type="project" value="UniProtKB-SubCell"/>
</dbReference>
<comment type="similarity">
    <text evidence="2">Belongs to the 'GDSL' lipolytic enzyme family.</text>
</comment>
<evidence type="ECO:0000256" key="6">
    <source>
        <dbReference type="ARBA" id="ARBA00022963"/>
    </source>
</evidence>
<feature type="domain" description="Reverse transcriptase Ty1/copia-type" evidence="8">
    <location>
        <begin position="344"/>
        <end position="408"/>
    </location>
</feature>
<dbReference type="EMBL" id="AP019300">
    <property type="protein sequence ID" value="BBH01028.1"/>
    <property type="molecule type" value="Genomic_DNA"/>
</dbReference>
<dbReference type="Pfam" id="PF07727">
    <property type="entry name" value="RVT_2"/>
    <property type="match status" value="1"/>
</dbReference>
<dbReference type="InterPro" id="IPR013103">
    <property type="entry name" value="RVT_2"/>
</dbReference>
<dbReference type="PANTHER" id="PTHR45650">
    <property type="entry name" value="GDSL-LIKE LIPASE/ACYLHYDROLASE-RELATED"/>
    <property type="match status" value="1"/>
</dbReference>
<reference evidence="9" key="1">
    <citation type="journal article" date="2019" name="Science">
        <title>Mutation of a bHLH transcription factor allowed almond domestication.</title>
        <authorList>
            <person name="Sanchez-Perez R."/>
            <person name="Pavan S."/>
            <person name="Mazzeo R."/>
            <person name="Moldovan C."/>
            <person name="Aiese Cigliano R."/>
            <person name="Del Cueto J."/>
            <person name="Ricciardi F."/>
            <person name="Lotti C."/>
            <person name="Ricciardi L."/>
            <person name="Dicenta F."/>
            <person name="Lopez-Marques R.L."/>
            <person name="Lindberg Moller B."/>
        </authorList>
    </citation>
    <scope>NUCLEOTIDE SEQUENCE</scope>
</reference>
<evidence type="ECO:0000256" key="3">
    <source>
        <dbReference type="ARBA" id="ARBA00022525"/>
    </source>
</evidence>
<dbReference type="InterPro" id="IPR035669">
    <property type="entry name" value="SGNH_plant_lipase-like"/>
</dbReference>
<evidence type="ECO:0000313" key="9">
    <source>
        <dbReference type="EMBL" id="BBH01028.1"/>
    </source>
</evidence>
<evidence type="ECO:0000256" key="2">
    <source>
        <dbReference type="ARBA" id="ARBA00008668"/>
    </source>
</evidence>
<dbReference type="Gene3D" id="3.40.50.1110">
    <property type="entry name" value="SGNH hydrolase"/>
    <property type="match status" value="5"/>
</dbReference>
<evidence type="ECO:0000256" key="1">
    <source>
        <dbReference type="ARBA" id="ARBA00004613"/>
    </source>
</evidence>
<dbReference type="InterPro" id="IPR001087">
    <property type="entry name" value="GDSL"/>
</dbReference>
<dbReference type="InterPro" id="IPR036514">
    <property type="entry name" value="SGNH_hydro_sf"/>
</dbReference>
<dbReference type="CDD" id="cd01837">
    <property type="entry name" value="SGNH_plant_lipase_like"/>
    <property type="match status" value="4"/>
</dbReference>
<keyword evidence="5 9" id="KW-0378">Hydrolase</keyword>
<keyword evidence="4" id="KW-0732">Signal</keyword>
<name>A0A4Y1RAY6_PRUDU</name>
<dbReference type="InterPro" id="IPR051238">
    <property type="entry name" value="GDSL_esterase/lipase"/>
</dbReference>
<organism evidence="9">
    <name type="scientific">Prunus dulcis</name>
    <name type="common">Almond</name>
    <name type="synonym">Amygdalus dulcis</name>
    <dbReference type="NCBI Taxonomy" id="3755"/>
    <lineage>
        <taxon>Eukaryota</taxon>
        <taxon>Viridiplantae</taxon>
        <taxon>Streptophyta</taxon>
        <taxon>Embryophyta</taxon>
        <taxon>Tracheophyta</taxon>
        <taxon>Spermatophyta</taxon>
        <taxon>Magnoliopsida</taxon>
        <taxon>eudicotyledons</taxon>
        <taxon>Gunneridae</taxon>
        <taxon>Pentapetalae</taxon>
        <taxon>rosids</taxon>
        <taxon>fabids</taxon>
        <taxon>Rosales</taxon>
        <taxon>Rosaceae</taxon>
        <taxon>Amygdaloideae</taxon>
        <taxon>Amygdaleae</taxon>
        <taxon>Prunus</taxon>
    </lineage>
</organism>
<accession>A0A4Y1RAY6</accession>
<evidence type="ECO:0000256" key="7">
    <source>
        <dbReference type="ARBA" id="ARBA00023098"/>
    </source>
</evidence>
<dbReference type="PANTHER" id="PTHR45650:SF75">
    <property type="entry name" value="GDSL-LIKE LIPASE_ACYLHYDROLASE"/>
    <property type="match status" value="1"/>
</dbReference>
<protein>
    <submittedName>
        <fullName evidence="9">GDSL-like Lipase/Acylhydrolase superfamily protein</fullName>
    </submittedName>
</protein>
<keyword evidence="3" id="KW-0964">Secreted</keyword>
<evidence type="ECO:0000256" key="4">
    <source>
        <dbReference type="ARBA" id="ARBA00022729"/>
    </source>
</evidence>
<evidence type="ECO:0000259" key="8">
    <source>
        <dbReference type="Pfam" id="PF07727"/>
    </source>
</evidence>
<proteinExistence type="inferred from homology"/>
<keyword evidence="7" id="KW-0443">Lipid metabolism</keyword>
<dbReference type="GO" id="GO:0016788">
    <property type="term" value="F:hydrolase activity, acting on ester bonds"/>
    <property type="evidence" value="ECO:0007669"/>
    <property type="project" value="InterPro"/>
</dbReference>
<dbReference type="GO" id="GO:0016042">
    <property type="term" value="P:lipid catabolic process"/>
    <property type="evidence" value="ECO:0007669"/>
    <property type="project" value="UniProtKB-KW"/>
</dbReference>
<dbReference type="Pfam" id="PF00657">
    <property type="entry name" value="Lipase_GDSL"/>
    <property type="match status" value="5"/>
</dbReference>
<keyword evidence="6" id="KW-0442">Lipid degradation</keyword>
<dbReference type="SUPFAM" id="SSF52266">
    <property type="entry name" value="SGNH hydrolase"/>
    <property type="match status" value="2"/>
</dbReference>
<comment type="subcellular location">
    <subcellularLocation>
        <location evidence="1">Secreted</location>
    </subcellularLocation>
</comment>
<evidence type="ECO:0000256" key="5">
    <source>
        <dbReference type="ARBA" id="ARBA00022801"/>
    </source>
</evidence>
<dbReference type="FunFam" id="3.40.50.1110:FF:000003">
    <property type="entry name" value="GDSL esterase/lipase APG"/>
    <property type="match status" value="4"/>
</dbReference>